<dbReference type="Proteomes" id="UP001055072">
    <property type="component" value="Unassembled WGS sequence"/>
</dbReference>
<protein>
    <submittedName>
        <fullName evidence="1">Uncharacterized protein</fullName>
    </submittedName>
</protein>
<sequence length="400" mass="46342">MYAGKQEEETLEEFWRNRHDIIKERGYLLCPQNCSGCTKISAVCKQSQYPAYTVDLPEPHTVNRNIAVPHTIHATHITDGRLVVIKVMQHSISEGLRRLQSRRLDIQPNNRCTRVLDMFEDIKPTNRNAEKRWIVVLPFLCPVPSASLKTVGDVAEFVNQALMGIAFMHRYNVAHRDCSMHSILTDTGTEHIHQIHREEMERAFLSGITQHETAFLPFLSNETDDSGRPQRRSQLYFTGIDYWVWIAPSQAEAYGALAQGNCSRDLSPPEYDPPWAQEFRRVCSGMENDEFQEFYNPFTLDIYLVGMMLKKDFLERYSNVEFLRALVEIATHEDREMRPSAAEYLKEWSVALASISPFARWCGLHPRDNSWVKRLGMSISRLSKLRVFKWLWRNASSQAV</sequence>
<dbReference type="EMBL" id="MU274913">
    <property type="protein sequence ID" value="KAI0088661.1"/>
    <property type="molecule type" value="Genomic_DNA"/>
</dbReference>
<evidence type="ECO:0000313" key="2">
    <source>
        <dbReference type="Proteomes" id="UP001055072"/>
    </source>
</evidence>
<evidence type="ECO:0000313" key="1">
    <source>
        <dbReference type="EMBL" id="KAI0088661.1"/>
    </source>
</evidence>
<gene>
    <name evidence="1" type="ORF">BDY19DRAFT_994034</name>
</gene>
<reference evidence="1" key="1">
    <citation type="journal article" date="2021" name="Environ. Microbiol.">
        <title>Gene family expansions and transcriptome signatures uncover fungal adaptations to wood decay.</title>
        <authorList>
            <person name="Hage H."/>
            <person name="Miyauchi S."/>
            <person name="Viragh M."/>
            <person name="Drula E."/>
            <person name="Min B."/>
            <person name="Chaduli D."/>
            <person name="Navarro D."/>
            <person name="Favel A."/>
            <person name="Norest M."/>
            <person name="Lesage-Meessen L."/>
            <person name="Balint B."/>
            <person name="Merenyi Z."/>
            <person name="de Eugenio L."/>
            <person name="Morin E."/>
            <person name="Martinez A.T."/>
            <person name="Baldrian P."/>
            <person name="Stursova M."/>
            <person name="Martinez M.J."/>
            <person name="Novotny C."/>
            <person name="Magnuson J.K."/>
            <person name="Spatafora J.W."/>
            <person name="Maurice S."/>
            <person name="Pangilinan J."/>
            <person name="Andreopoulos W."/>
            <person name="LaButti K."/>
            <person name="Hundley H."/>
            <person name="Na H."/>
            <person name="Kuo A."/>
            <person name="Barry K."/>
            <person name="Lipzen A."/>
            <person name="Henrissat B."/>
            <person name="Riley R."/>
            <person name="Ahrendt S."/>
            <person name="Nagy L.G."/>
            <person name="Grigoriev I.V."/>
            <person name="Martin F."/>
            <person name="Rosso M.N."/>
        </authorList>
    </citation>
    <scope>NUCLEOTIDE SEQUENCE</scope>
    <source>
        <strain evidence="1">CBS 384.51</strain>
    </source>
</reference>
<organism evidence="1 2">
    <name type="scientific">Irpex rosettiformis</name>
    <dbReference type="NCBI Taxonomy" id="378272"/>
    <lineage>
        <taxon>Eukaryota</taxon>
        <taxon>Fungi</taxon>
        <taxon>Dikarya</taxon>
        <taxon>Basidiomycota</taxon>
        <taxon>Agaricomycotina</taxon>
        <taxon>Agaricomycetes</taxon>
        <taxon>Polyporales</taxon>
        <taxon>Irpicaceae</taxon>
        <taxon>Irpex</taxon>
    </lineage>
</organism>
<proteinExistence type="predicted"/>
<accession>A0ACB8U391</accession>
<comment type="caution">
    <text evidence="1">The sequence shown here is derived from an EMBL/GenBank/DDBJ whole genome shotgun (WGS) entry which is preliminary data.</text>
</comment>
<keyword evidence="2" id="KW-1185">Reference proteome</keyword>
<name>A0ACB8U391_9APHY</name>